<dbReference type="AlphaFoldDB" id="A0A0M6XRI4"/>
<dbReference type="RefSeq" id="WP_055682073.1">
    <property type="nucleotide sequence ID" value="NZ_CANMUL010000004.1"/>
</dbReference>
<dbReference type="STRING" id="282197.SAMN04488517_101568"/>
<dbReference type="InterPro" id="IPR036390">
    <property type="entry name" value="WH_DNA-bd_sf"/>
</dbReference>
<name>A0A0M6XRI4_9RHOB</name>
<dbReference type="EMBL" id="CXPG01000014">
    <property type="protein sequence ID" value="CTQ32634.1"/>
    <property type="molecule type" value="Genomic_DNA"/>
</dbReference>
<dbReference type="OrthoDB" id="6400670at2"/>
<dbReference type="PANTHER" id="PTHR33164">
    <property type="entry name" value="TRANSCRIPTIONAL REGULATOR, MARR FAMILY"/>
    <property type="match status" value="1"/>
</dbReference>
<dbReference type="PANTHER" id="PTHR33164:SF43">
    <property type="entry name" value="HTH-TYPE TRANSCRIPTIONAL REPRESSOR YETL"/>
    <property type="match status" value="1"/>
</dbReference>
<dbReference type="PROSITE" id="PS50995">
    <property type="entry name" value="HTH_MARR_2"/>
    <property type="match status" value="1"/>
</dbReference>
<dbReference type="InterPro" id="IPR039422">
    <property type="entry name" value="MarR/SlyA-like"/>
</dbReference>
<feature type="domain" description="HTH marR-type" evidence="1">
    <location>
        <begin position="9"/>
        <end position="141"/>
    </location>
</feature>
<dbReference type="Gene3D" id="1.10.10.10">
    <property type="entry name" value="Winged helix-like DNA-binding domain superfamily/Winged helix DNA-binding domain"/>
    <property type="match status" value="1"/>
</dbReference>
<protein>
    <submittedName>
        <fullName evidence="2">MarR family protein</fullName>
    </submittedName>
</protein>
<dbReference type="GO" id="GO:0006950">
    <property type="term" value="P:response to stress"/>
    <property type="evidence" value="ECO:0007669"/>
    <property type="project" value="TreeGrafter"/>
</dbReference>
<dbReference type="Pfam" id="PF12802">
    <property type="entry name" value="MarR_2"/>
    <property type="match status" value="1"/>
</dbReference>
<gene>
    <name evidence="2" type="ORF">JAN5088_01405</name>
</gene>
<accession>A0A0M6XRI4</accession>
<evidence type="ECO:0000313" key="3">
    <source>
        <dbReference type="Proteomes" id="UP000048908"/>
    </source>
</evidence>
<organism evidence="2 3">
    <name type="scientific">Jannaschia rubra</name>
    <dbReference type="NCBI Taxonomy" id="282197"/>
    <lineage>
        <taxon>Bacteria</taxon>
        <taxon>Pseudomonadati</taxon>
        <taxon>Pseudomonadota</taxon>
        <taxon>Alphaproteobacteria</taxon>
        <taxon>Rhodobacterales</taxon>
        <taxon>Roseobacteraceae</taxon>
        <taxon>Jannaschia</taxon>
    </lineage>
</organism>
<reference evidence="2 3" key="1">
    <citation type="submission" date="2015-07" db="EMBL/GenBank/DDBJ databases">
        <authorList>
            <person name="Noorani M."/>
        </authorList>
    </citation>
    <scope>NUCLEOTIDE SEQUENCE [LARGE SCALE GENOMIC DNA]</scope>
    <source>
        <strain evidence="2 3">CECT 5088</strain>
    </source>
</reference>
<dbReference type="SMART" id="SM00347">
    <property type="entry name" value="HTH_MARR"/>
    <property type="match status" value="1"/>
</dbReference>
<evidence type="ECO:0000259" key="1">
    <source>
        <dbReference type="PROSITE" id="PS50995"/>
    </source>
</evidence>
<keyword evidence="3" id="KW-1185">Reference proteome</keyword>
<dbReference type="InterPro" id="IPR000835">
    <property type="entry name" value="HTH_MarR-typ"/>
</dbReference>
<dbReference type="InterPro" id="IPR036388">
    <property type="entry name" value="WH-like_DNA-bd_sf"/>
</dbReference>
<proteinExistence type="predicted"/>
<dbReference type="GO" id="GO:0003700">
    <property type="term" value="F:DNA-binding transcription factor activity"/>
    <property type="evidence" value="ECO:0007669"/>
    <property type="project" value="InterPro"/>
</dbReference>
<dbReference type="SUPFAM" id="SSF46785">
    <property type="entry name" value="Winged helix' DNA-binding domain"/>
    <property type="match status" value="1"/>
</dbReference>
<dbReference type="Proteomes" id="UP000048908">
    <property type="component" value="Unassembled WGS sequence"/>
</dbReference>
<evidence type="ECO:0000313" key="2">
    <source>
        <dbReference type="EMBL" id="CTQ32634.1"/>
    </source>
</evidence>
<sequence length="150" mass="16699">MSDDADRLAVALFSEMLTADQLVRARLSRALPRGMELSHFTVLNHLAQTQAERSPTELARIFHLTRGAMTNTLAKLEWAGHIHIRPDWDDARRKRVAISPSGMAAREAALAAIRPIMAQAVREIGETRTRAAIPVLREIRIRFGAPEDDG</sequence>